<name>A0ABQ6JBZ0_9ACTN</name>
<sequence length="394" mass="42695">MVLADVRLSGRPRGAGLVLGSTPSRFGFLVPYGRGDGEGAWYRAMLWDRDHQVSDAEPVGEAEIVDGLRQSMRQDLGVLEVGWHSRFHCEERQVPTYRYGRVLLAGDAAHVHTPMGGQGMNTGVQDAVNLAWKLDAALRGADDEVLDAYQVERHPVGAHVIEASGKMMRGITLRPRLARAVRDTVFGVLMRLPRTRGGMAANFGGLTIRYPAGPGDHEPGRHPRVVGAARRHDGRAGAAVPRLPARARPGRRGSRRRPGRPRRRRPGARAAHRRGAGPAGAPGRVRRVGGRRRRLAGGAGSLGRHPRAGAGRGRRTVTVPAGPPRVRRDVARNREPAARRRRHPAGRARPAVHAARPGRGVRAGRGHGLPARDRPRRACSPPWCDAGSRRCATC</sequence>
<dbReference type="PRINTS" id="PR00420">
    <property type="entry name" value="RNGMNOXGNASE"/>
</dbReference>
<evidence type="ECO:0000256" key="2">
    <source>
        <dbReference type="ARBA" id="ARBA00022630"/>
    </source>
</evidence>
<accession>A0ABQ6JBZ0</accession>
<feature type="compositionally biased region" description="Basic residues" evidence="4">
    <location>
        <begin position="248"/>
        <end position="275"/>
    </location>
</feature>
<comment type="caution">
    <text evidence="6">The sequence shown here is derived from an EMBL/GenBank/DDBJ whole genome shotgun (WGS) entry which is preliminary data.</text>
</comment>
<dbReference type="EMBL" id="BSUZ01000001">
    <property type="protein sequence ID" value="GMA85678.1"/>
    <property type="molecule type" value="Genomic_DNA"/>
</dbReference>
<gene>
    <name evidence="6" type="ORF">GCM10025868_09280</name>
</gene>
<keyword evidence="2" id="KW-0285">Flavoprotein</keyword>
<evidence type="ECO:0000256" key="4">
    <source>
        <dbReference type="SAM" id="MobiDB-lite"/>
    </source>
</evidence>
<dbReference type="Proteomes" id="UP001157017">
    <property type="component" value="Unassembled WGS sequence"/>
</dbReference>
<reference evidence="7" key="1">
    <citation type="journal article" date="2019" name="Int. J. Syst. Evol. Microbiol.">
        <title>The Global Catalogue of Microorganisms (GCM) 10K type strain sequencing project: providing services to taxonomists for standard genome sequencing and annotation.</title>
        <authorList>
            <consortium name="The Broad Institute Genomics Platform"/>
            <consortium name="The Broad Institute Genome Sequencing Center for Infectious Disease"/>
            <person name="Wu L."/>
            <person name="Ma J."/>
        </authorList>
    </citation>
    <scope>NUCLEOTIDE SEQUENCE [LARGE SCALE GENOMIC DNA]</scope>
    <source>
        <strain evidence="7">NBRC 108730</strain>
    </source>
</reference>
<dbReference type="PANTHER" id="PTHR43004:SF19">
    <property type="entry name" value="BINDING MONOOXYGENASE, PUTATIVE (JCVI)-RELATED"/>
    <property type="match status" value="1"/>
</dbReference>
<dbReference type="PANTHER" id="PTHR43004">
    <property type="entry name" value="TRK SYSTEM POTASSIUM UPTAKE PROTEIN"/>
    <property type="match status" value="1"/>
</dbReference>
<feature type="compositionally biased region" description="Basic and acidic residues" evidence="4">
    <location>
        <begin position="326"/>
        <end position="338"/>
    </location>
</feature>
<evidence type="ECO:0000256" key="1">
    <source>
        <dbReference type="ARBA" id="ARBA00001974"/>
    </source>
</evidence>
<evidence type="ECO:0000256" key="3">
    <source>
        <dbReference type="ARBA" id="ARBA00022827"/>
    </source>
</evidence>
<evidence type="ECO:0000259" key="5">
    <source>
        <dbReference type="Pfam" id="PF01494"/>
    </source>
</evidence>
<evidence type="ECO:0000313" key="6">
    <source>
        <dbReference type="EMBL" id="GMA85678.1"/>
    </source>
</evidence>
<feature type="region of interest" description="Disordered" evidence="4">
    <location>
        <begin position="212"/>
        <end position="382"/>
    </location>
</feature>
<protein>
    <recommendedName>
        <fullName evidence="5">FAD-binding domain-containing protein</fullName>
    </recommendedName>
</protein>
<keyword evidence="7" id="KW-1185">Reference proteome</keyword>
<comment type="cofactor">
    <cofactor evidence="1">
        <name>FAD</name>
        <dbReference type="ChEBI" id="CHEBI:57692"/>
    </cofactor>
</comment>
<feature type="compositionally biased region" description="Basic residues" evidence="4">
    <location>
        <begin position="304"/>
        <end position="315"/>
    </location>
</feature>
<dbReference type="InterPro" id="IPR036188">
    <property type="entry name" value="FAD/NAD-bd_sf"/>
</dbReference>
<dbReference type="Gene3D" id="3.50.50.60">
    <property type="entry name" value="FAD/NAD(P)-binding domain"/>
    <property type="match status" value="1"/>
</dbReference>
<keyword evidence="3" id="KW-0274">FAD</keyword>
<dbReference type="Pfam" id="PF01494">
    <property type="entry name" value="FAD_binding_3"/>
    <property type="match status" value="1"/>
</dbReference>
<feature type="domain" description="FAD-binding" evidence="5">
    <location>
        <begin position="15"/>
        <end position="163"/>
    </location>
</feature>
<feature type="compositionally biased region" description="Low complexity" evidence="4">
    <location>
        <begin position="347"/>
        <end position="360"/>
    </location>
</feature>
<feature type="compositionally biased region" description="Low complexity" evidence="4">
    <location>
        <begin position="236"/>
        <end position="247"/>
    </location>
</feature>
<dbReference type="InterPro" id="IPR050641">
    <property type="entry name" value="RIFMO-like"/>
</dbReference>
<feature type="compositionally biased region" description="Basic residues" evidence="4">
    <location>
        <begin position="284"/>
        <end position="295"/>
    </location>
</feature>
<evidence type="ECO:0000313" key="7">
    <source>
        <dbReference type="Proteomes" id="UP001157017"/>
    </source>
</evidence>
<organism evidence="6 7">
    <name type="scientific">Angustibacter aerolatus</name>
    <dbReference type="NCBI Taxonomy" id="1162965"/>
    <lineage>
        <taxon>Bacteria</taxon>
        <taxon>Bacillati</taxon>
        <taxon>Actinomycetota</taxon>
        <taxon>Actinomycetes</taxon>
        <taxon>Kineosporiales</taxon>
        <taxon>Kineosporiaceae</taxon>
    </lineage>
</organism>
<dbReference type="SUPFAM" id="SSF51905">
    <property type="entry name" value="FAD/NAD(P)-binding domain"/>
    <property type="match status" value="1"/>
</dbReference>
<proteinExistence type="predicted"/>
<dbReference type="InterPro" id="IPR002938">
    <property type="entry name" value="FAD-bd"/>
</dbReference>